<evidence type="ECO:0000256" key="6">
    <source>
        <dbReference type="ARBA" id="ARBA00022984"/>
    </source>
</evidence>
<name>A0A1F8DV03_9BACT</name>
<reference evidence="17 18" key="1">
    <citation type="journal article" date="2016" name="Nat. Commun.">
        <title>Thousands of microbial genomes shed light on interconnected biogeochemical processes in an aquifer system.</title>
        <authorList>
            <person name="Anantharaman K."/>
            <person name="Brown C.T."/>
            <person name="Hug L.A."/>
            <person name="Sharon I."/>
            <person name="Castelle C.J."/>
            <person name="Probst A.J."/>
            <person name="Thomas B.C."/>
            <person name="Singh A."/>
            <person name="Wilkins M.J."/>
            <person name="Karaoz U."/>
            <person name="Brodie E.L."/>
            <person name="Williams K.H."/>
            <person name="Hubbard S.S."/>
            <person name="Banfield J.F."/>
        </authorList>
    </citation>
    <scope>NUCLEOTIDE SEQUENCE [LARGE SCALE GENOMIC DNA]</scope>
</reference>
<feature type="transmembrane region" description="Helical" evidence="16">
    <location>
        <begin position="174"/>
        <end position="194"/>
    </location>
</feature>
<dbReference type="Proteomes" id="UP000178946">
    <property type="component" value="Unassembled WGS sequence"/>
</dbReference>
<evidence type="ECO:0000256" key="9">
    <source>
        <dbReference type="ARBA" id="ARBA00032370"/>
    </source>
</evidence>
<keyword evidence="8 16" id="KW-0472">Membrane</keyword>
<dbReference type="GO" id="GO:0008955">
    <property type="term" value="F:peptidoglycan glycosyltransferase activity"/>
    <property type="evidence" value="ECO:0007669"/>
    <property type="project" value="UniProtKB-EC"/>
</dbReference>
<evidence type="ECO:0000313" key="18">
    <source>
        <dbReference type="Proteomes" id="UP000178946"/>
    </source>
</evidence>
<keyword evidence="4 16" id="KW-0812">Transmembrane</keyword>
<evidence type="ECO:0000256" key="2">
    <source>
        <dbReference type="ARBA" id="ARBA00022676"/>
    </source>
</evidence>
<evidence type="ECO:0000256" key="16">
    <source>
        <dbReference type="SAM" id="Phobius"/>
    </source>
</evidence>
<dbReference type="GO" id="GO:0015648">
    <property type="term" value="F:lipid-linked peptidoglycan transporter activity"/>
    <property type="evidence" value="ECO:0007669"/>
    <property type="project" value="TreeGrafter"/>
</dbReference>
<evidence type="ECO:0000256" key="15">
    <source>
        <dbReference type="ARBA" id="ARBA00049902"/>
    </source>
</evidence>
<evidence type="ECO:0000256" key="13">
    <source>
        <dbReference type="ARBA" id="ARBA00041418"/>
    </source>
</evidence>
<evidence type="ECO:0000256" key="1">
    <source>
        <dbReference type="ARBA" id="ARBA00004141"/>
    </source>
</evidence>
<feature type="transmembrane region" description="Helical" evidence="16">
    <location>
        <begin position="262"/>
        <end position="284"/>
    </location>
</feature>
<dbReference type="GO" id="GO:0051301">
    <property type="term" value="P:cell division"/>
    <property type="evidence" value="ECO:0007669"/>
    <property type="project" value="InterPro"/>
</dbReference>
<evidence type="ECO:0000256" key="8">
    <source>
        <dbReference type="ARBA" id="ARBA00023136"/>
    </source>
</evidence>
<gene>
    <name evidence="17" type="ORF">A3A20_01705</name>
</gene>
<feature type="transmembrane region" description="Helical" evidence="16">
    <location>
        <begin position="46"/>
        <end position="65"/>
    </location>
</feature>
<feature type="transmembrane region" description="Helical" evidence="16">
    <location>
        <begin position="72"/>
        <end position="95"/>
    </location>
</feature>
<dbReference type="GO" id="GO:0008360">
    <property type="term" value="P:regulation of cell shape"/>
    <property type="evidence" value="ECO:0007669"/>
    <property type="project" value="UniProtKB-KW"/>
</dbReference>
<feature type="transmembrane region" description="Helical" evidence="16">
    <location>
        <begin position="296"/>
        <end position="322"/>
    </location>
</feature>
<dbReference type="PANTHER" id="PTHR30474">
    <property type="entry name" value="CELL CYCLE PROTEIN"/>
    <property type="match status" value="1"/>
</dbReference>
<comment type="caution">
    <text evidence="17">The sequence shown here is derived from an EMBL/GenBank/DDBJ whole genome shotgun (WGS) entry which is preliminary data.</text>
</comment>
<evidence type="ECO:0000313" key="17">
    <source>
        <dbReference type="EMBL" id="OGM91635.1"/>
    </source>
</evidence>
<dbReference type="PANTHER" id="PTHR30474:SF2">
    <property type="entry name" value="PEPTIDOGLYCAN GLYCOSYLTRANSFERASE FTSW-RELATED"/>
    <property type="match status" value="1"/>
</dbReference>
<accession>A0A1F8DV03</accession>
<proteinExistence type="inferred from homology"/>
<keyword evidence="2" id="KW-0328">Glycosyltransferase</keyword>
<evidence type="ECO:0000256" key="11">
    <source>
        <dbReference type="ARBA" id="ARBA00038053"/>
    </source>
</evidence>
<organism evidence="17 18">
    <name type="scientific">Candidatus Wolfebacteria bacterium RIFCSPLOWO2_01_FULL_45_19</name>
    <dbReference type="NCBI Taxonomy" id="1802557"/>
    <lineage>
        <taxon>Bacteria</taxon>
        <taxon>Candidatus Wolfeibacteriota</taxon>
    </lineage>
</organism>
<evidence type="ECO:0000256" key="4">
    <source>
        <dbReference type="ARBA" id="ARBA00022692"/>
    </source>
</evidence>
<dbReference type="InterPro" id="IPR001182">
    <property type="entry name" value="FtsW/RodA"/>
</dbReference>
<protein>
    <recommendedName>
        <fullName evidence="12">Probable peptidoglycan glycosyltransferase FtsW</fullName>
        <ecNumber evidence="14">2.4.99.28</ecNumber>
    </recommendedName>
    <alternativeName>
        <fullName evidence="13">Cell division protein FtsW</fullName>
    </alternativeName>
    <alternativeName>
        <fullName evidence="10">Cell wall polymerase</fullName>
    </alternativeName>
    <alternativeName>
        <fullName evidence="9">Peptidoglycan polymerase</fullName>
    </alternativeName>
</protein>
<evidence type="ECO:0000256" key="3">
    <source>
        <dbReference type="ARBA" id="ARBA00022679"/>
    </source>
</evidence>
<dbReference type="EMBL" id="MGIR01000001">
    <property type="protein sequence ID" value="OGM91635.1"/>
    <property type="molecule type" value="Genomic_DNA"/>
</dbReference>
<dbReference type="AlphaFoldDB" id="A0A1F8DV03"/>
<dbReference type="GO" id="GO:0032153">
    <property type="term" value="C:cell division site"/>
    <property type="evidence" value="ECO:0007669"/>
    <property type="project" value="TreeGrafter"/>
</dbReference>
<dbReference type="GO" id="GO:0009252">
    <property type="term" value="P:peptidoglycan biosynthetic process"/>
    <property type="evidence" value="ECO:0007669"/>
    <property type="project" value="UniProtKB-KW"/>
</dbReference>
<dbReference type="GO" id="GO:0005886">
    <property type="term" value="C:plasma membrane"/>
    <property type="evidence" value="ECO:0007669"/>
    <property type="project" value="TreeGrafter"/>
</dbReference>
<evidence type="ECO:0000256" key="12">
    <source>
        <dbReference type="ARBA" id="ARBA00041185"/>
    </source>
</evidence>
<comment type="similarity">
    <text evidence="11">Belongs to the SEDS family. FtsW subfamily.</text>
</comment>
<keyword evidence="3" id="KW-0808">Transferase</keyword>
<dbReference type="Pfam" id="PF01098">
    <property type="entry name" value="FTSW_RODA_SPOVE"/>
    <property type="match status" value="1"/>
</dbReference>
<evidence type="ECO:0000256" key="14">
    <source>
        <dbReference type="ARBA" id="ARBA00044770"/>
    </source>
</evidence>
<evidence type="ECO:0000256" key="7">
    <source>
        <dbReference type="ARBA" id="ARBA00022989"/>
    </source>
</evidence>
<comment type="subcellular location">
    <subcellularLocation>
        <location evidence="1">Membrane</location>
        <topology evidence="1">Multi-pass membrane protein</topology>
    </subcellularLocation>
</comment>
<sequence length="354" mass="38542">MKKIDYVILFCVFALTVIGLVTLSSASSDIGRVKFGDSYHYLKNQLMYGLGLGLVGFFSGLFFYYRSYQKFAHFFLLASVGLLALPIFTPLGFTAGGATRWIEIGSLTFQTSEVVKIFFIIYMAAWLLKKPKLIPFLAVNAVIVGLLLAQPSTGTAVILMFSVFIMYFISGIPFRYIGALLMVGIVGALFAFVSSDYRWNRIASFWNPEQYEQTYAFQAGQALIAIGSGGLTGVGYGQSSIKYSSLPETIGDSIFAVFAEEWGFVGASALVAIFLLLAFQIIYIAKKTSDQFGRSILIGFACLISAQAFVNMAAISSLIPLTGVPLPFISYGGTALAAYLTMSGIILNISRYAR</sequence>
<feature type="transmembrane region" description="Helical" evidence="16">
    <location>
        <begin position="215"/>
        <end position="236"/>
    </location>
</feature>
<feature type="transmembrane region" description="Helical" evidence="16">
    <location>
        <begin position="107"/>
        <end position="128"/>
    </location>
</feature>
<dbReference type="EC" id="2.4.99.28" evidence="14"/>
<comment type="catalytic activity">
    <reaction evidence="15">
        <text>[GlcNAc-(1-&gt;4)-Mur2Ac(oyl-L-Ala-gamma-D-Glu-L-Lys-D-Ala-D-Ala)](n)-di-trans,octa-cis-undecaprenyl diphosphate + beta-D-GlcNAc-(1-&gt;4)-Mur2Ac(oyl-L-Ala-gamma-D-Glu-L-Lys-D-Ala-D-Ala)-di-trans,octa-cis-undecaprenyl diphosphate = [GlcNAc-(1-&gt;4)-Mur2Ac(oyl-L-Ala-gamma-D-Glu-L-Lys-D-Ala-D-Ala)](n+1)-di-trans,octa-cis-undecaprenyl diphosphate + di-trans,octa-cis-undecaprenyl diphosphate + H(+)</text>
        <dbReference type="Rhea" id="RHEA:23708"/>
        <dbReference type="Rhea" id="RHEA-COMP:9602"/>
        <dbReference type="Rhea" id="RHEA-COMP:9603"/>
        <dbReference type="ChEBI" id="CHEBI:15378"/>
        <dbReference type="ChEBI" id="CHEBI:58405"/>
        <dbReference type="ChEBI" id="CHEBI:60033"/>
        <dbReference type="ChEBI" id="CHEBI:78435"/>
        <dbReference type="EC" id="2.4.99.28"/>
    </reaction>
</comment>
<evidence type="ECO:0000256" key="10">
    <source>
        <dbReference type="ARBA" id="ARBA00033270"/>
    </source>
</evidence>
<keyword evidence="6" id="KW-0573">Peptidoglycan synthesis</keyword>
<feature type="transmembrane region" description="Helical" evidence="16">
    <location>
        <begin position="135"/>
        <end position="168"/>
    </location>
</feature>
<evidence type="ECO:0000256" key="5">
    <source>
        <dbReference type="ARBA" id="ARBA00022960"/>
    </source>
</evidence>
<feature type="transmembrane region" description="Helical" evidence="16">
    <location>
        <begin position="328"/>
        <end position="349"/>
    </location>
</feature>
<keyword evidence="7 16" id="KW-1133">Transmembrane helix</keyword>
<keyword evidence="5" id="KW-0133">Cell shape</keyword>
<dbReference type="STRING" id="1802557.A3A20_01705"/>